<accession>A0A0G9HFU5</accession>
<evidence type="ECO:0000313" key="1">
    <source>
        <dbReference type="EMBL" id="APG05438.1"/>
    </source>
</evidence>
<sequence length="744" mass="78706">MSSNTISATQTTLPPASIGTARDGGLGYYDLFDRTESTYIEVGPLVSAKPNDTVTVFWAGSAVKLHSITLEDLNQGAFPIAVLNGRIADAGDGDKVLSYTATYTQGGGEEDSDPVLIKVKRTVPGGLDPHPGTPDINENLSAAAVTPNPVPVDATQVTIIAPLWINPALGDVMVVAWNGANFFAPSLTQPFPEAVSVTLTAAEILDAGVGPAVPVTWGVHDVVANWSGWAPETVVDVRLEDPGLFLAPHVGDKDVPWTQIDLAALGSADLVVFTPDYEGAVAGDQVIVHTHGIAFDGQTHTYDSPAQTMPEPGYGLTFTVPNATAVALAGGTLRVWYTVEGRPVPESHSVWLPVLGQAVGDLPAPVIAEAVDSDGDGTVDQLDPDAANPAHVTIDYPGMLAFDTVTLIWDGRAANGTPVHYEIDRQISSVAPLTVLVTQAEILKFLDGHADVYYRVVPFSARGKAFARALAARESVRLPLRIRHVGVEQPLPVPTVDEVVNGFLDPAAEQATLRAPLYPGIAKGDEITYSWVGSVSTRTQIYKVADATKPPPDYADRAFITQNTGGNVVVSYSVKRLGVDPAVPSETAAFRIDMAEATETFEATALGDIYPRLETETMVITANALNDTSTITQWNGSSPYISGHCVHVNTAYLHPGDAPLTMALKIPSKEVSMGASGHPNLPCKLQAFSGLGGTLVDEVDLPTAPARLTLRWNGKDRIDLIRLVPIVNSPVGVFASLDNIKMKA</sequence>
<gene>
    <name evidence="1" type="ORF">BJI69_17015</name>
</gene>
<name>A0A0G9HFU5_9GAMM</name>
<dbReference type="OrthoDB" id="5959719at2"/>
<reference evidence="2" key="1">
    <citation type="submission" date="2016-09" db="EMBL/GenBank/DDBJ databases">
        <authorList>
            <person name="Lysoe E."/>
        </authorList>
    </citation>
    <scope>NUCLEOTIDE SEQUENCE [LARGE SCALE GENOMIC DNA]</scope>
    <source>
        <strain evidence="2">LJ96T</strain>
    </source>
</reference>
<dbReference type="STRING" id="1440763.BJI69_17015"/>
<organism evidence="1 2">
    <name type="scientific">Luteibacter rhizovicinus DSM 16549</name>
    <dbReference type="NCBI Taxonomy" id="1440763"/>
    <lineage>
        <taxon>Bacteria</taxon>
        <taxon>Pseudomonadati</taxon>
        <taxon>Pseudomonadota</taxon>
        <taxon>Gammaproteobacteria</taxon>
        <taxon>Lysobacterales</taxon>
        <taxon>Rhodanobacteraceae</taxon>
        <taxon>Luteibacter</taxon>
    </lineage>
</organism>
<evidence type="ECO:0000313" key="2">
    <source>
        <dbReference type="Proteomes" id="UP000182987"/>
    </source>
</evidence>
<dbReference type="Proteomes" id="UP000182987">
    <property type="component" value="Chromosome"/>
</dbReference>
<dbReference type="KEGG" id="lrz:BJI69_17015"/>
<proteinExistence type="predicted"/>
<dbReference type="PATRIC" id="fig|1440763.5.peg.745"/>
<dbReference type="RefSeq" id="WP_046966681.1">
    <property type="nucleotide sequence ID" value="NZ_CP017480.1"/>
</dbReference>
<protein>
    <submittedName>
        <fullName evidence="1">Uncharacterized protein</fullName>
    </submittedName>
</protein>
<dbReference type="AlphaFoldDB" id="A0A0G9HFU5"/>
<keyword evidence="2" id="KW-1185">Reference proteome</keyword>
<dbReference type="EMBL" id="CP017480">
    <property type="protein sequence ID" value="APG05438.1"/>
    <property type="molecule type" value="Genomic_DNA"/>
</dbReference>